<comment type="caution">
    <text evidence="1">The sequence shown here is derived from an EMBL/GenBank/DDBJ whole genome shotgun (WGS) entry which is preliminary data.</text>
</comment>
<proteinExistence type="predicted"/>
<dbReference type="EMBL" id="FXTY01000002">
    <property type="protein sequence ID" value="SMP14237.1"/>
    <property type="molecule type" value="Genomic_DNA"/>
</dbReference>
<dbReference type="Pfam" id="PF12096">
    <property type="entry name" value="DUF3572"/>
    <property type="match status" value="1"/>
</dbReference>
<dbReference type="Proteomes" id="UP001157961">
    <property type="component" value="Unassembled WGS sequence"/>
</dbReference>
<evidence type="ECO:0000313" key="2">
    <source>
        <dbReference type="Proteomes" id="UP001157961"/>
    </source>
</evidence>
<accession>A0ABY1NPM4</accession>
<dbReference type="InterPro" id="IPR021955">
    <property type="entry name" value="DUF3572"/>
</dbReference>
<protein>
    <recommendedName>
        <fullName evidence="3">DUF3572 domain-containing protein</fullName>
    </recommendedName>
</protein>
<sequence length="94" mass="10249">MSVSQDVAETTALKALAWLVNNEEVCSVFLGSTGASIDDLRVRASEPEFLGSLLEFITMDDAWVVDFCDTNALAYEVPMMAAAMLLGTSRTHWT</sequence>
<organism evidence="1 2">
    <name type="scientific">Shimia sagamensis</name>
    <dbReference type="NCBI Taxonomy" id="1566352"/>
    <lineage>
        <taxon>Bacteria</taxon>
        <taxon>Pseudomonadati</taxon>
        <taxon>Pseudomonadota</taxon>
        <taxon>Alphaproteobacteria</taxon>
        <taxon>Rhodobacterales</taxon>
        <taxon>Roseobacteraceae</taxon>
    </lineage>
</organism>
<keyword evidence="2" id="KW-1185">Reference proteome</keyword>
<name>A0ABY1NPM4_9RHOB</name>
<dbReference type="RefSeq" id="WP_283425366.1">
    <property type="nucleotide sequence ID" value="NZ_FXTY01000002.1"/>
</dbReference>
<reference evidence="1 2" key="1">
    <citation type="submission" date="2017-05" db="EMBL/GenBank/DDBJ databases">
        <authorList>
            <person name="Varghese N."/>
            <person name="Submissions S."/>
        </authorList>
    </citation>
    <scope>NUCLEOTIDE SEQUENCE [LARGE SCALE GENOMIC DNA]</scope>
    <source>
        <strain evidence="1 2">DSM 29734</strain>
    </source>
</reference>
<gene>
    <name evidence="1" type="ORF">SAMN06265373_102646</name>
</gene>
<evidence type="ECO:0000313" key="1">
    <source>
        <dbReference type="EMBL" id="SMP14237.1"/>
    </source>
</evidence>
<evidence type="ECO:0008006" key="3">
    <source>
        <dbReference type="Google" id="ProtNLM"/>
    </source>
</evidence>